<dbReference type="GO" id="GO:0003723">
    <property type="term" value="F:RNA binding"/>
    <property type="evidence" value="ECO:0007669"/>
    <property type="project" value="UniProtKB-KW"/>
</dbReference>
<organism evidence="14 15">
    <name type="scientific">Collybiopsis confluens</name>
    <dbReference type="NCBI Taxonomy" id="2823264"/>
    <lineage>
        <taxon>Eukaryota</taxon>
        <taxon>Fungi</taxon>
        <taxon>Dikarya</taxon>
        <taxon>Basidiomycota</taxon>
        <taxon>Agaricomycotina</taxon>
        <taxon>Agaricomycetes</taxon>
        <taxon>Agaricomycetidae</taxon>
        <taxon>Agaricales</taxon>
        <taxon>Marasmiineae</taxon>
        <taxon>Omphalotaceae</taxon>
        <taxon>Collybiopsis</taxon>
    </lineage>
</organism>
<dbReference type="Gene3D" id="3.40.50.150">
    <property type="entry name" value="Vaccinia Virus protein VP39"/>
    <property type="match status" value="1"/>
</dbReference>
<feature type="compositionally biased region" description="Acidic residues" evidence="13">
    <location>
        <begin position="677"/>
        <end position="686"/>
    </location>
</feature>
<keyword evidence="5" id="KW-0808">Transferase</keyword>
<evidence type="ECO:0000256" key="5">
    <source>
        <dbReference type="ARBA" id="ARBA00022679"/>
    </source>
</evidence>
<keyword evidence="7" id="KW-0479">Metal-binding</keyword>
<evidence type="ECO:0000313" key="14">
    <source>
        <dbReference type="EMBL" id="KAF5391049.1"/>
    </source>
</evidence>
<evidence type="ECO:0000256" key="13">
    <source>
        <dbReference type="SAM" id="MobiDB-lite"/>
    </source>
</evidence>
<evidence type="ECO:0000256" key="6">
    <source>
        <dbReference type="ARBA" id="ARBA00022691"/>
    </source>
</evidence>
<keyword evidence="9" id="KW-0694">RNA-binding</keyword>
<feature type="compositionally biased region" description="Polar residues" evidence="13">
    <location>
        <begin position="599"/>
        <end position="610"/>
    </location>
</feature>
<dbReference type="GO" id="GO:0005737">
    <property type="term" value="C:cytoplasm"/>
    <property type="evidence" value="ECO:0007669"/>
    <property type="project" value="TreeGrafter"/>
</dbReference>
<evidence type="ECO:0000313" key="15">
    <source>
        <dbReference type="Proteomes" id="UP000518752"/>
    </source>
</evidence>
<reference evidence="14 15" key="1">
    <citation type="journal article" date="2020" name="ISME J.">
        <title>Uncovering the hidden diversity of litter-decomposition mechanisms in mushroom-forming fungi.</title>
        <authorList>
            <person name="Floudas D."/>
            <person name="Bentzer J."/>
            <person name="Ahren D."/>
            <person name="Johansson T."/>
            <person name="Persson P."/>
            <person name="Tunlid A."/>
        </authorList>
    </citation>
    <scope>NUCLEOTIDE SEQUENCE [LARGE SCALE GENOMIC DNA]</scope>
    <source>
        <strain evidence="14 15">CBS 406.79</strain>
    </source>
</reference>
<comment type="similarity">
    <text evidence="2">Belongs to the methyltransferase superfamily. HEN1 family.</text>
</comment>
<dbReference type="OrthoDB" id="2154311at2759"/>
<dbReference type="InterPro" id="IPR026610">
    <property type="entry name" value="Hen1"/>
</dbReference>
<protein>
    <recommendedName>
        <fullName evidence="3">Small RNA 2'-O-methyltransferase</fullName>
        <ecNumber evidence="11">2.1.1.386</ecNumber>
    </recommendedName>
</protein>
<comment type="caution">
    <text evidence="14">The sequence shown here is derived from an EMBL/GenBank/DDBJ whole genome shotgun (WGS) entry which is preliminary data.</text>
</comment>
<evidence type="ECO:0000256" key="9">
    <source>
        <dbReference type="ARBA" id="ARBA00022884"/>
    </source>
</evidence>
<feature type="compositionally biased region" description="Low complexity" evidence="13">
    <location>
        <begin position="321"/>
        <end position="330"/>
    </location>
</feature>
<evidence type="ECO:0000256" key="3">
    <source>
        <dbReference type="ARBA" id="ARBA00021330"/>
    </source>
</evidence>
<feature type="compositionally biased region" description="Acidic residues" evidence="13">
    <location>
        <begin position="572"/>
        <end position="597"/>
    </location>
</feature>
<dbReference type="Proteomes" id="UP000518752">
    <property type="component" value="Unassembled WGS sequence"/>
</dbReference>
<dbReference type="GO" id="GO:0046872">
    <property type="term" value="F:metal ion binding"/>
    <property type="evidence" value="ECO:0007669"/>
    <property type="project" value="UniProtKB-KW"/>
</dbReference>
<dbReference type="GO" id="GO:0090486">
    <property type="term" value="F:small RNA 2'-O-methyltransferase activity"/>
    <property type="evidence" value="ECO:0007669"/>
    <property type="project" value="UniProtKB-EC"/>
</dbReference>
<evidence type="ECO:0000256" key="11">
    <source>
        <dbReference type="ARBA" id="ARBA00035025"/>
    </source>
</evidence>
<evidence type="ECO:0000256" key="8">
    <source>
        <dbReference type="ARBA" id="ARBA00022842"/>
    </source>
</evidence>
<feature type="region of interest" description="Disordered" evidence="13">
    <location>
        <begin position="315"/>
        <end position="350"/>
    </location>
</feature>
<feature type="compositionally biased region" description="Low complexity" evidence="13">
    <location>
        <begin position="656"/>
        <end position="672"/>
    </location>
</feature>
<evidence type="ECO:0000256" key="12">
    <source>
        <dbReference type="ARBA" id="ARBA00048418"/>
    </source>
</evidence>
<keyword evidence="15" id="KW-1185">Reference proteome</keyword>
<sequence length="686" mass="75824">MDGDQLGTELTVTFFPNLFLQRRIWILTVLRKQHILDVLDVGCGSGQLLSVLTTPSPWLAAPPEFLLHPASDSPLQSPVDLFNTDSDPIPNLHIRKLGGLDISAHDLQFAVQATEPPSSPTSTNLDPWKFTHTPEPIRWEDVTANIWQGDLQSINEQFVGTQAIVSSEVIEHLPPNVLPFFAPVLLGVYRPNFLLITTPSYTFNQRFTSPDSHPSVRLRSGYLDPTGRTDRIFRHEDHKFEWTPDEFKKYCEKEANEWGYAVQLGDIGRAQEIDEWGRDAEIGGASLVAKFTRIDDDPDLDRDAIELRARELVRTLTEQQSSPVSPSTPTADNPNPSLLENASENASELPVASEHRLLASHLHPAHPSSQSPLSLREIGDIIKARMEGLRESFMRIEELWYEPEISKACGGWIELLIRAVEEYDPGSLSLAKETDSSSDTASLSPMTLTPSSAIIGSASTTTTALLGSSANPEINIQRQRDLWKIGLVGSTRSHPRPLWPSTEIVEYENDDHSAEYMPMDWNPEKEYTSEYDHHEHDYNYDYGQTVVSNSGIEGNAEWEEEISGASWSSAGEGEEGDVSWGEEESEDAEVDQLDAEADTSGSKGWGSSTVEAGFAGWGEREVAVGSSWGDPEGLNGSGWSEELRQIDSLREKTLTRSGRGRSSSMPVSSSSSATGWDGDEDDSDTS</sequence>
<keyword evidence="10" id="KW-0943">RNA-mediated gene silencing</keyword>
<comment type="catalytic activity">
    <reaction evidence="12">
        <text>small RNA 3'-end nucleotide + S-adenosyl-L-methionine = small RNA 3'-end 2'-O-methylnucleotide + S-adenosyl-L-homocysteine + H(+)</text>
        <dbReference type="Rhea" id="RHEA:37887"/>
        <dbReference type="Rhea" id="RHEA-COMP:10415"/>
        <dbReference type="Rhea" id="RHEA-COMP:10416"/>
        <dbReference type="ChEBI" id="CHEBI:15378"/>
        <dbReference type="ChEBI" id="CHEBI:57856"/>
        <dbReference type="ChEBI" id="CHEBI:59789"/>
        <dbReference type="ChEBI" id="CHEBI:74896"/>
        <dbReference type="ChEBI" id="CHEBI:74898"/>
        <dbReference type="EC" id="2.1.1.386"/>
    </reaction>
</comment>
<proteinExistence type="inferred from homology"/>
<evidence type="ECO:0000256" key="4">
    <source>
        <dbReference type="ARBA" id="ARBA00022603"/>
    </source>
</evidence>
<dbReference type="EC" id="2.1.1.386" evidence="11"/>
<dbReference type="PANTHER" id="PTHR21404:SF3">
    <property type="entry name" value="SMALL RNA 2'-O-METHYLTRANSFERASE"/>
    <property type="match status" value="1"/>
</dbReference>
<dbReference type="AlphaFoldDB" id="A0A8H5HWU1"/>
<evidence type="ECO:0000256" key="1">
    <source>
        <dbReference type="ARBA" id="ARBA00001946"/>
    </source>
</evidence>
<dbReference type="PANTHER" id="PTHR21404">
    <property type="entry name" value="HEN1"/>
    <property type="match status" value="1"/>
</dbReference>
<feature type="region of interest" description="Disordered" evidence="13">
    <location>
        <begin position="560"/>
        <end position="686"/>
    </location>
</feature>
<dbReference type="GO" id="GO:0030422">
    <property type="term" value="P:siRNA processing"/>
    <property type="evidence" value="ECO:0007669"/>
    <property type="project" value="TreeGrafter"/>
</dbReference>
<dbReference type="SUPFAM" id="SSF53335">
    <property type="entry name" value="S-adenosyl-L-methionine-dependent methyltransferases"/>
    <property type="match status" value="1"/>
</dbReference>
<name>A0A8H5HWU1_9AGAR</name>
<gene>
    <name evidence="14" type="ORF">D9757_003992</name>
</gene>
<comment type="cofactor">
    <cofactor evidence="1">
        <name>Mg(2+)</name>
        <dbReference type="ChEBI" id="CHEBI:18420"/>
    </cofactor>
</comment>
<evidence type="ECO:0000256" key="2">
    <source>
        <dbReference type="ARBA" id="ARBA00009026"/>
    </source>
</evidence>
<dbReference type="GO" id="GO:0001510">
    <property type="term" value="P:RNA methylation"/>
    <property type="evidence" value="ECO:0007669"/>
    <property type="project" value="InterPro"/>
</dbReference>
<feature type="compositionally biased region" description="Polar residues" evidence="13">
    <location>
        <begin position="331"/>
        <end position="346"/>
    </location>
</feature>
<accession>A0A8H5HWU1</accession>
<keyword evidence="4" id="KW-0489">Methyltransferase</keyword>
<feature type="compositionally biased region" description="Basic and acidic residues" evidence="13">
    <location>
        <begin position="641"/>
        <end position="654"/>
    </location>
</feature>
<dbReference type="InterPro" id="IPR029063">
    <property type="entry name" value="SAM-dependent_MTases_sf"/>
</dbReference>
<evidence type="ECO:0000256" key="10">
    <source>
        <dbReference type="ARBA" id="ARBA00023158"/>
    </source>
</evidence>
<dbReference type="GO" id="GO:0005634">
    <property type="term" value="C:nucleus"/>
    <property type="evidence" value="ECO:0007669"/>
    <property type="project" value="TreeGrafter"/>
</dbReference>
<keyword evidence="8" id="KW-0460">Magnesium</keyword>
<dbReference type="EMBL" id="JAACJN010000012">
    <property type="protein sequence ID" value="KAF5391049.1"/>
    <property type="molecule type" value="Genomic_DNA"/>
</dbReference>
<evidence type="ECO:0000256" key="7">
    <source>
        <dbReference type="ARBA" id="ARBA00022723"/>
    </source>
</evidence>
<keyword evidence="6" id="KW-0949">S-adenosyl-L-methionine</keyword>